<dbReference type="SUPFAM" id="SSF53335">
    <property type="entry name" value="S-adenosyl-L-methionine-dependent methyltransferases"/>
    <property type="match status" value="1"/>
</dbReference>
<evidence type="ECO:0000256" key="6">
    <source>
        <dbReference type="ARBA" id="ARBA00022676"/>
    </source>
</evidence>
<comment type="subcellular location">
    <subcellularLocation>
        <location evidence="2">Cell membrane</location>
        <topology evidence="2">Multi-pass membrane protein</topology>
    </subcellularLocation>
    <subcellularLocation>
        <location evidence="1">Golgi apparatus membrane</location>
        <topology evidence="1">Single-pass type II membrane protein</topology>
    </subcellularLocation>
</comment>
<sequence>MLGRLGLCHVLLLVETWGEPRLLADLEKEEFEPKDGQLCWEQLSSECLSELHSGRFEGAQQHRQAEETREGERAREASPLAEDSRGRQHYRLLVLITTVWRNFQRRQLLRNALIWCRRGTAPTGGLVTWRFLLGDAPARLRHLAVAEAEHHDDVQLLGGPDEIDYRHVGDAYNLREPNPELLKLIVSFRRLRAELTFDYVLVADDDSFVSVSNALDLTHMLPKEKVYVGNMIDTIPQRWHEGRGIVQEYSVNLYLGSPSKVPIFAHGMGFVLSADLAEMLAELGFSLKLRGNDDMLFGIWLRSIEGLHYLHYWPLFHDHEAFGSLFSRACDKTAVVVHRMTTERWRTFDRFSCHICGEDEDHQMALEQLKEATEDLPSSPLDFDSSGALRVGTVARRGKVRLAILIFGSRWSQPRLRRHLRRALAAPCAASDDVVWRFVMGRVPLGKPRRRAVEELMRHRDMTALRYAADGSYAYEEAWPLVEEHFGHADFVLCLDHRSFVNVKVLLQLLERLPMQRMIQGNLLDESVFDPDDARRKYLWRRRAASFPHGMGFVLSNDVAKFIAEMSKKLPLRQAETPVDVALGFWIQLLEDVSFQHFPEHFHELPMRSQQLLSSETSMELRRNTTAHTVVTWPMGPRWWRHFDPGACHLLGPNTTSGSAAALRVTKDVHDCWKGMPGRPEAWYLACCSMGWANCWGNDFTPERCCKVSPAEPLPDPPLGLETLQKFLHFDASEVQLFLSALNSSASSGSRRPCLAAVDCAKEGFARLYLGFWQQQLLPLRHPWFVKQEEDALSAVNLILREGNQGQFPKGQEHILERVQVAHFLSKVQRRFEEPTLQWPRSTGQRRCLEWDSGGYSRHFFASFCQVIDVLTYKGDGVAEKRHNENGKIDYFVDIHIAHEVVPENSTSLVLCAQVFEHLHQPFIAMQQIHRLLAPGGFLAFTVPLFSEIHGAPQDYWRYTPSGANQLAMSAGLEVLELYAPGSLRETVGHMLGMTKPYWQEEDMVEDRQDHWPLQVYMLARKPCHAALKLLRRETLNGGETRNAKHERSLPGLMVLDTTKEWKASQIHWHESRLAQSLAFLAAQTHFSQHVLDSLWQQFRTRSPAMILEALPTQAGSGDTLRDFFVASMSCRRSFVQDGAWREAPVAQLFAQQSIEARRARERMLSKVHRHLTHAGISPEAAFSKLDTDEDGEVTPGDFAAADQMGLDLPKERLRLFETLDTAKRGSISSEEWMAAFEITRPAPSVAASHSGEPLPPPEEMAANGEGPESFHGCGYCTEAFPEVNQLQVHIKMGHVGKPFASKPAPLPSREVRLMHQTPAAAISKGIPLSEVNRHITPHDCWVALNGKVYDLSEFMDRHPGGPTTILAWAGKDASKFFNEIHKGVKIDQYLRPEAHLGSLGVDESLMSEEFWHTLREASRDRGAEFGDKKSARIVEIREEIDRVLSSSATESHKADSIPRLMQDQTVDPQLKVKIQRLETQKRAALDAEDYLKAMDVKKQIEDVLAHDDHAHLHQVPLQGSWSGKIPLSEVARHNKPHDCWIAINKVVYDLTEFLMHHPEQRNAILAWSGRDATSMWDKIPGRFPSKQWMDFYMRPEARMGEVGEEPPVDPSLEQLRQLHDELRRLEGPSKEDIAAQKQATAVPGKATCPRCRRRRCFGDAVSYAERPRSLLERRKACCGDAGESMLELAEIGRRDIDNNVASPPSLRTELPFFTRAEVAKHTGPEEPYMIIHNRVYNLKPLLSSHPGGDDILLSKAGTDCTKDFEVFEHSEKARVQRDRDLLIGQLMAGETTDWAAETKVAQVVGESTSSELGRYFRYKVTDVAILAVAWYLYKTVNNTKPLSQFTYSRALRHLHLLMAVGVFGAVGTAQVAQYTEGQAKKQLLWWHKQTGIAMLVALIVRIFLRLRSGIPPRFPGHPIVQMIETQSLRLFYLFGALLPLSGMANEYFLKWAPGSDKTSNPEDDRRNDRLAKQAMDTHKILGKVLQFAWLPFHLGYTTMYHWSQGRGVVRKVSPFI</sequence>
<feature type="region of interest" description="Disordered" evidence="18">
    <location>
        <begin position="1245"/>
        <end position="1265"/>
    </location>
</feature>
<evidence type="ECO:0000256" key="17">
    <source>
        <dbReference type="PROSITE-ProRule" id="PRU00042"/>
    </source>
</evidence>
<evidence type="ECO:0000256" key="12">
    <source>
        <dbReference type="ARBA" id="ARBA00022989"/>
    </source>
</evidence>
<keyword evidence="4" id="KW-1003">Cell membrane</keyword>
<keyword evidence="6" id="KW-0328">Glycosyltransferase</keyword>
<evidence type="ECO:0000256" key="7">
    <source>
        <dbReference type="ARBA" id="ARBA00022679"/>
    </source>
</evidence>
<dbReference type="EMBL" id="CAMXCT020000691">
    <property type="protein sequence ID" value="CAL1135570.1"/>
    <property type="molecule type" value="Genomic_DNA"/>
</dbReference>
<evidence type="ECO:0000313" key="25">
    <source>
        <dbReference type="Proteomes" id="UP001152797"/>
    </source>
</evidence>
<dbReference type="PROSITE" id="PS00018">
    <property type="entry name" value="EF_HAND_1"/>
    <property type="match status" value="1"/>
</dbReference>
<evidence type="ECO:0000256" key="18">
    <source>
        <dbReference type="SAM" id="MobiDB-lite"/>
    </source>
</evidence>
<proteinExistence type="inferred from homology"/>
<dbReference type="PANTHER" id="PTHR19359">
    <property type="entry name" value="CYTOCHROME B5"/>
    <property type="match status" value="1"/>
</dbReference>
<dbReference type="Gene3D" id="1.10.238.10">
    <property type="entry name" value="EF-hand"/>
    <property type="match status" value="1"/>
</dbReference>
<dbReference type="InterPro" id="IPR018506">
    <property type="entry name" value="Cyt_B5_heme-BS"/>
</dbReference>
<evidence type="ECO:0000256" key="13">
    <source>
        <dbReference type="ARBA" id="ARBA00023004"/>
    </source>
</evidence>
<evidence type="ECO:0000259" key="20">
    <source>
        <dbReference type="PROSITE" id="PS50157"/>
    </source>
</evidence>
<evidence type="ECO:0000256" key="16">
    <source>
        <dbReference type="ARBA" id="ARBA00038168"/>
    </source>
</evidence>
<evidence type="ECO:0000256" key="8">
    <source>
        <dbReference type="ARBA" id="ARBA00022692"/>
    </source>
</evidence>
<evidence type="ECO:0000256" key="19">
    <source>
        <dbReference type="SAM" id="SignalP"/>
    </source>
</evidence>
<keyword evidence="12" id="KW-1133">Transmembrane helix</keyword>
<feature type="chain" id="PRO_5043269957" evidence="19">
    <location>
        <begin position="19"/>
        <end position="2017"/>
    </location>
</feature>
<keyword evidence="25" id="KW-1185">Reference proteome</keyword>
<accession>A0A9P1C0Y9</accession>
<evidence type="ECO:0000313" key="22">
    <source>
        <dbReference type="EMBL" id="CAI3982195.1"/>
    </source>
</evidence>
<evidence type="ECO:0000259" key="21">
    <source>
        <dbReference type="PROSITE" id="PS50255"/>
    </source>
</evidence>
<dbReference type="Pfam" id="PF00173">
    <property type="entry name" value="Cyt-b5"/>
    <property type="match status" value="3"/>
</dbReference>
<feature type="domain" description="Cytochrome b5 heme-binding" evidence="21">
    <location>
        <begin position="1711"/>
        <end position="1788"/>
    </location>
</feature>
<dbReference type="SMART" id="SM01117">
    <property type="entry name" value="Cyt-b5"/>
    <property type="match status" value="3"/>
</dbReference>
<comment type="caution">
    <text evidence="22">The sequence shown here is derived from an EMBL/GenBank/DDBJ whole genome shotgun (WGS) entry which is preliminary data.</text>
</comment>
<dbReference type="SUPFAM" id="SSF55856">
    <property type="entry name" value="Cytochrome b5-like heme/steroid binding domain"/>
    <property type="match status" value="3"/>
</dbReference>
<gene>
    <name evidence="22" type="ORF">C1SCF055_LOCUS9920</name>
</gene>
<dbReference type="PROSITE" id="PS00028">
    <property type="entry name" value="ZINC_FINGER_C2H2_1"/>
    <property type="match status" value="1"/>
</dbReference>
<keyword evidence="11" id="KW-0735">Signal-anchor</keyword>
<dbReference type="InterPro" id="IPR002048">
    <property type="entry name" value="EF_hand_dom"/>
</dbReference>
<dbReference type="InterPro" id="IPR011992">
    <property type="entry name" value="EF-hand-dom_pair"/>
</dbReference>
<keyword evidence="5" id="KW-0349">Heme</keyword>
<keyword evidence="19" id="KW-0732">Signal</keyword>
<evidence type="ECO:0000313" key="24">
    <source>
        <dbReference type="EMBL" id="CAL4769507.1"/>
    </source>
</evidence>
<dbReference type="EMBL" id="CAMXCT010000691">
    <property type="protein sequence ID" value="CAI3982195.1"/>
    <property type="molecule type" value="Genomic_DNA"/>
</dbReference>
<reference evidence="23" key="2">
    <citation type="submission" date="2024-04" db="EMBL/GenBank/DDBJ databases">
        <authorList>
            <person name="Chen Y."/>
            <person name="Shah S."/>
            <person name="Dougan E. K."/>
            <person name="Thang M."/>
            <person name="Chan C."/>
        </authorList>
    </citation>
    <scope>NUCLEOTIDE SEQUENCE [LARGE SCALE GENOMIC DNA]</scope>
</reference>
<dbReference type="Pfam" id="PF01762">
    <property type="entry name" value="Galactosyl_T"/>
    <property type="match status" value="1"/>
</dbReference>
<feature type="region of interest" description="Disordered" evidence="18">
    <location>
        <begin position="57"/>
        <end position="82"/>
    </location>
</feature>
<comment type="similarity">
    <text evidence="3">Belongs to the glycosyltransferase 31 family.</text>
</comment>
<dbReference type="InterPro" id="IPR011577">
    <property type="entry name" value="Cyt_b561_bac/Ni-Hgenase"/>
</dbReference>
<dbReference type="InterPro" id="IPR013216">
    <property type="entry name" value="Methyltransf_11"/>
</dbReference>
<evidence type="ECO:0000256" key="1">
    <source>
        <dbReference type="ARBA" id="ARBA00004323"/>
    </source>
</evidence>
<keyword evidence="7" id="KW-0808">Transferase</keyword>
<protein>
    <submittedName>
        <fullName evidence="24">Cytochrome b5</fullName>
    </submittedName>
</protein>
<dbReference type="Gene3D" id="3.40.50.150">
    <property type="entry name" value="Vaccinia Virus protein VP39"/>
    <property type="match status" value="1"/>
</dbReference>
<dbReference type="PROSITE" id="PS00191">
    <property type="entry name" value="CYTOCHROME_B5_1"/>
    <property type="match status" value="1"/>
</dbReference>
<dbReference type="GO" id="GO:0005509">
    <property type="term" value="F:calcium ion binding"/>
    <property type="evidence" value="ECO:0007669"/>
    <property type="project" value="InterPro"/>
</dbReference>
<keyword evidence="14" id="KW-0333">Golgi apparatus</keyword>
<dbReference type="SUPFAM" id="SSF81342">
    <property type="entry name" value="Transmembrane di-heme cytochromes"/>
    <property type="match status" value="1"/>
</dbReference>
<name>A0A9P1C0Y9_9DINO</name>
<evidence type="ECO:0000256" key="9">
    <source>
        <dbReference type="ARBA" id="ARBA00022723"/>
    </source>
</evidence>
<dbReference type="InterPro" id="IPR016174">
    <property type="entry name" value="Di-haem_cyt_TM"/>
</dbReference>
<evidence type="ECO:0000313" key="23">
    <source>
        <dbReference type="EMBL" id="CAL1135570.1"/>
    </source>
</evidence>
<evidence type="ECO:0000256" key="4">
    <source>
        <dbReference type="ARBA" id="ARBA00022475"/>
    </source>
</evidence>
<evidence type="ECO:0000256" key="10">
    <source>
        <dbReference type="ARBA" id="ARBA00022837"/>
    </source>
</evidence>
<dbReference type="InterPro" id="IPR029063">
    <property type="entry name" value="SAM-dependent_MTases_sf"/>
</dbReference>
<dbReference type="Pfam" id="PF01292">
    <property type="entry name" value="Ni_hydr_CYTB"/>
    <property type="match status" value="1"/>
</dbReference>
<evidence type="ECO:0000256" key="15">
    <source>
        <dbReference type="ARBA" id="ARBA00023136"/>
    </source>
</evidence>
<dbReference type="SUPFAM" id="SSF47473">
    <property type="entry name" value="EF-hand"/>
    <property type="match status" value="1"/>
</dbReference>
<dbReference type="Gene3D" id="3.90.550.50">
    <property type="match status" value="2"/>
</dbReference>
<keyword evidence="13" id="KW-0408">Iron</keyword>
<dbReference type="EMBL" id="CAMXCT030000691">
    <property type="protein sequence ID" value="CAL4769507.1"/>
    <property type="molecule type" value="Genomic_DNA"/>
</dbReference>
<dbReference type="GO" id="GO:0008270">
    <property type="term" value="F:zinc ion binding"/>
    <property type="evidence" value="ECO:0007669"/>
    <property type="project" value="UniProtKB-KW"/>
</dbReference>
<dbReference type="Proteomes" id="UP001152797">
    <property type="component" value="Unassembled WGS sequence"/>
</dbReference>
<keyword evidence="17" id="KW-0863">Zinc-finger</keyword>
<dbReference type="Pfam" id="PF08241">
    <property type="entry name" value="Methyltransf_11"/>
    <property type="match status" value="1"/>
</dbReference>
<evidence type="ECO:0000256" key="14">
    <source>
        <dbReference type="ARBA" id="ARBA00023034"/>
    </source>
</evidence>
<feature type="domain" description="C2H2-type" evidence="20">
    <location>
        <begin position="1272"/>
        <end position="1300"/>
    </location>
</feature>
<feature type="domain" description="Cytochrome b5 heme-binding" evidence="21">
    <location>
        <begin position="1324"/>
        <end position="1401"/>
    </location>
</feature>
<dbReference type="CDD" id="cd00051">
    <property type="entry name" value="EFh"/>
    <property type="match status" value="1"/>
</dbReference>
<dbReference type="GO" id="GO:0022904">
    <property type="term" value="P:respiratory electron transport chain"/>
    <property type="evidence" value="ECO:0007669"/>
    <property type="project" value="InterPro"/>
</dbReference>
<dbReference type="GO" id="GO:0020037">
    <property type="term" value="F:heme binding"/>
    <property type="evidence" value="ECO:0007669"/>
    <property type="project" value="InterPro"/>
</dbReference>
<dbReference type="InterPro" id="IPR002659">
    <property type="entry name" value="Glyco_trans_31"/>
</dbReference>
<evidence type="ECO:0000256" key="2">
    <source>
        <dbReference type="ARBA" id="ARBA00004651"/>
    </source>
</evidence>
<dbReference type="PROSITE" id="PS50255">
    <property type="entry name" value="CYTOCHROME_B5_2"/>
    <property type="match status" value="3"/>
</dbReference>
<dbReference type="Gene3D" id="3.10.120.10">
    <property type="entry name" value="Cytochrome b5-like heme/steroid binding domain"/>
    <property type="match status" value="3"/>
</dbReference>
<evidence type="ECO:0000256" key="11">
    <source>
        <dbReference type="ARBA" id="ARBA00022968"/>
    </source>
</evidence>
<dbReference type="GO" id="GO:0000139">
    <property type="term" value="C:Golgi membrane"/>
    <property type="evidence" value="ECO:0007669"/>
    <property type="project" value="UniProtKB-SubCell"/>
</dbReference>
<dbReference type="PROSITE" id="PS50157">
    <property type="entry name" value="ZINC_FINGER_C2H2_2"/>
    <property type="match status" value="1"/>
</dbReference>
<dbReference type="InterPro" id="IPR001199">
    <property type="entry name" value="Cyt_B5-like_heme/steroid-bd"/>
</dbReference>
<evidence type="ECO:0000256" key="5">
    <source>
        <dbReference type="ARBA" id="ARBA00022617"/>
    </source>
</evidence>
<dbReference type="InterPro" id="IPR036400">
    <property type="entry name" value="Cyt_B5-like_heme/steroid_sf"/>
</dbReference>
<evidence type="ECO:0000256" key="3">
    <source>
        <dbReference type="ARBA" id="ARBA00008661"/>
    </source>
</evidence>
<feature type="signal peptide" evidence="19">
    <location>
        <begin position="1"/>
        <end position="18"/>
    </location>
</feature>
<dbReference type="InterPro" id="IPR018247">
    <property type="entry name" value="EF_Hand_1_Ca_BS"/>
</dbReference>
<keyword evidence="9" id="KW-0479">Metal-binding</keyword>
<reference evidence="22" key="1">
    <citation type="submission" date="2022-10" db="EMBL/GenBank/DDBJ databases">
        <authorList>
            <person name="Chen Y."/>
            <person name="Dougan E. K."/>
            <person name="Chan C."/>
            <person name="Rhodes N."/>
            <person name="Thang M."/>
        </authorList>
    </citation>
    <scope>NUCLEOTIDE SEQUENCE</scope>
</reference>
<dbReference type="InterPro" id="IPR050668">
    <property type="entry name" value="Cytochrome_b5"/>
</dbReference>
<comment type="similarity">
    <text evidence="16">Belongs to the cytochrome b5 family.</text>
</comment>
<dbReference type="GO" id="GO:0009055">
    <property type="term" value="F:electron transfer activity"/>
    <property type="evidence" value="ECO:0007669"/>
    <property type="project" value="InterPro"/>
</dbReference>
<keyword evidence="10" id="KW-0106">Calcium</keyword>
<dbReference type="GO" id="GO:0016758">
    <property type="term" value="F:hexosyltransferase activity"/>
    <property type="evidence" value="ECO:0007669"/>
    <property type="project" value="InterPro"/>
</dbReference>
<keyword evidence="17" id="KW-0862">Zinc</keyword>
<dbReference type="GO" id="GO:0005886">
    <property type="term" value="C:plasma membrane"/>
    <property type="evidence" value="ECO:0007669"/>
    <property type="project" value="UniProtKB-SubCell"/>
</dbReference>
<keyword evidence="8" id="KW-0812">Transmembrane</keyword>
<keyword evidence="15" id="KW-0472">Membrane</keyword>
<feature type="domain" description="Cytochrome b5 heme-binding" evidence="21">
    <location>
        <begin position="1523"/>
        <end position="1604"/>
    </location>
</feature>
<dbReference type="OrthoDB" id="411696at2759"/>
<organism evidence="22">
    <name type="scientific">Cladocopium goreaui</name>
    <dbReference type="NCBI Taxonomy" id="2562237"/>
    <lineage>
        <taxon>Eukaryota</taxon>
        <taxon>Sar</taxon>
        <taxon>Alveolata</taxon>
        <taxon>Dinophyceae</taxon>
        <taxon>Suessiales</taxon>
        <taxon>Symbiodiniaceae</taxon>
        <taxon>Cladocopium</taxon>
    </lineage>
</organism>
<dbReference type="InterPro" id="IPR013087">
    <property type="entry name" value="Znf_C2H2_type"/>
</dbReference>
<feature type="compositionally biased region" description="Basic and acidic residues" evidence="18">
    <location>
        <begin position="63"/>
        <end position="82"/>
    </location>
</feature>